<evidence type="ECO:0000313" key="7">
    <source>
        <dbReference type="Proteomes" id="UP000316095"/>
    </source>
</evidence>
<evidence type="ECO:0000313" key="6">
    <source>
        <dbReference type="EMBL" id="TWT60275.1"/>
    </source>
</evidence>
<keyword evidence="2" id="KW-0479">Metal-binding</keyword>
<dbReference type="InterPro" id="IPR050738">
    <property type="entry name" value="Sulfatase"/>
</dbReference>
<keyword evidence="7" id="KW-1185">Reference proteome</keyword>
<dbReference type="AlphaFoldDB" id="A0A5C5XDS5"/>
<feature type="domain" description="Sulfatase N-terminal" evidence="5">
    <location>
        <begin position="52"/>
        <end position="392"/>
    </location>
</feature>
<dbReference type="SUPFAM" id="SSF53649">
    <property type="entry name" value="Alkaline phosphatase-like"/>
    <property type="match status" value="1"/>
</dbReference>
<dbReference type="Pfam" id="PF00884">
    <property type="entry name" value="Sulfatase"/>
    <property type="match status" value="1"/>
</dbReference>
<evidence type="ECO:0000259" key="5">
    <source>
        <dbReference type="Pfam" id="PF00884"/>
    </source>
</evidence>
<dbReference type="RefSeq" id="WP_146502424.1">
    <property type="nucleotide sequence ID" value="NZ_SJPG01000001.1"/>
</dbReference>
<dbReference type="EMBL" id="SJPG01000001">
    <property type="protein sequence ID" value="TWT60275.1"/>
    <property type="molecule type" value="Genomic_DNA"/>
</dbReference>
<evidence type="ECO:0000256" key="1">
    <source>
        <dbReference type="ARBA" id="ARBA00008779"/>
    </source>
</evidence>
<dbReference type="InterPro" id="IPR017850">
    <property type="entry name" value="Alkaline_phosphatase_core_sf"/>
</dbReference>
<keyword evidence="4" id="KW-0106">Calcium</keyword>
<keyword evidence="3 6" id="KW-0378">Hydrolase</keyword>
<organism evidence="6 7">
    <name type="scientific">Rubinisphaera italica</name>
    <dbReference type="NCBI Taxonomy" id="2527969"/>
    <lineage>
        <taxon>Bacteria</taxon>
        <taxon>Pseudomonadati</taxon>
        <taxon>Planctomycetota</taxon>
        <taxon>Planctomycetia</taxon>
        <taxon>Planctomycetales</taxon>
        <taxon>Planctomycetaceae</taxon>
        <taxon>Rubinisphaera</taxon>
    </lineage>
</organism>
<protein>
    <submittedName>
        <fullName evidence="6">Arylsulfatase</fullName>
        <ecNumber evidence="6">3.1.6.1</ecNumber>
    </submittedName>
</protein>
<dbReference type="InterPro" id="IPR000917">
    <property type="entry name" value="Sulfatase_N"/>
</dbReference>
<dbReference type="Gene3D" id="3.40.720.10">
    <property type="entry name" value="Alkaline Phosphatase, subunit A"/>
    <property type="match status" value="1"/>
</dbReference>
<dbReference type="GO" id="GO:0046872">
    <property type="term" value="F:metal ion binding"/>
    <property type="evidence" value="ECO:0007669"/>
    <property type="project" value="UniProtKB-KW"/>
</dbReference>
<dbReference type="Gene3D" id="3.30.1120.10">
    <property type="match status" value="1"/>
</dbReference>
<accession>A0A5C5XDS5</accession>
<comment type="similarity">
    <text evidence="1">Belongs to the sulfatase family.</text>
</comment>
<dbReference type="GO" id="GO:0004065">
    <property type="term" value="F:arylsulfatase activity"/>
    <property type="evidence" value="ECO:0007669"/>
    <property type="project" value="UniProtKB-EC"/>
</dbReference>
<sequence>MLWKLTLPRNDRNESSQYLLQRIATLILAAWTLYPTIGSVNSVFSAEITSVPNIVLILADDMGYGDPQCYNSQSKCVTPNIDRLAKEGMRFTDAHAAGGVCHPSRYGLLTGRYPFRHHRDWRKEPLISTEEDTVPKLLVRAGYQTRMIGKWHLGFEDGYDYDFAAGLQGGPVDRGFQSYFGMPASLDIPPYYYIENKMASPPPTIPIDASSSPGWSPIQGAFWREGLRAGNFIMEDVLDVFATKAIETIQQDFNDTEKPQFLYLALPAPHTPWLPADKFRGLGEAGLYSEFVAHVDDVVGRVLNAIDKTNSAENTLVIFSSDNGPTWYDVDEERYHHNSAGPFRGMKGDAWEGGHRVPFIMRWPNQIPAWSECDETIGFIDLLPTVSEITGVASDHSSALDGRSFAQLIELPTDSPWPRGERVMLQHHSGNVIRSGQWKLITNLGSSGFTKPSKVAPVSGGPKGQLYDLGYDKGEQDNLWLEHPEIVEKLSAIRKEILNKE</sequence>
<dbReference type="OrthoDB" id="9783154at2"/>
<dbReference type="EC" id="3.1.6.1" evidence="6"/>
<comment type="caution">
    <text evidence="6">The sequence shown here is derived from an EMBL/GenBank/DDBJ whole genome shotgun (WGS) entry which is preliminary data.</text>
</comment>
<proteinExistence type="inferred from homology"/>
<dbReference type="CDD" id="cd16143">
    <property type="entry name" value="ARS_like"/>
    <property type="match status" value="1"/>
</dbReference>
<name>A0A5C5XDS5_9PLAN</name>
<dbReference type="PROSITE" id="PS00149">
    <property type="entry name" value="SULFATASE_2"/>
    <property type="match status" value="1"/>
</dbReference>
<evidence type="ECO:0000256" key="4">
    <source>
        <dbReference type="ARBA" id="ARBA00022837"/>
    </source>
</evidence>
<gene>
    <name evidence="6" type="primary">atsA_10</name>
    <name evidence="6" type="ORF">Pan54_09890</name>
</gene>
<dbReference type="Proteomes" id="UP000316095">
    <property type="component" value="Unassembled WGS sequence"/>
</dbReference>
<evidence type="ECO:0000256" key="3">
    <source>
        <dbReference type="ARBA" id="ARBA00022801"/>
    </source>
</evidence>
<evidence type="ECO:0000256" key="2">
    <source>
        <dbReference type="ARBA" id="ARBA00022723"/>
    </source>
</evidence>
<dbReference type="InterPro" id="IPR024607">
    <property type="entry name" value="Sulfatase_CS"/>
</dbReference>
<reference evidence="6 7" key="1">
    <citation type="submission" date="2019-02" db="EMBL/GenBank/DDBJ databases">
        <title>Deep-cultivation of Planctomycetes and their phenomic and genomic characterization uncovers novel biology.</title>
        <authorList>
            <person name="Wiegand S."/>
            <person name="Jogler M."/>
            <person name="Boedeker C."/>
            <person name="Pinto D."/>
            <person name="Vollmers J."/>
            <person name="Rivas-Marin E."/>
            <person name="Kohn T."/>
            <person name="Peeters S.H."/>
            <person name="Heuer A."/>
            <person name="Rast P."/>
            <person name="Oberbeckmann S."/>
            <person name="Bunk B."/>
            <person name="Jeske O."/>
            <person name="Meyerdierks A."/>
            <person name="Storesund J.E."/>
            <person name="Kallscheuer N."/>
            <person name="Luecker S."/>
            <person name="Lage O.M."/>
            <person name="Pohl T."/>
            <person name="Merkel B.J."/>
            <person name="Hornburger P."/>
            <person name="Mueller R.-W."/>
            <person name="Bruemmer F."/>
            <person name="Labrenz M."/>
            <person name="Spormann A.M."/>
            <person name="Op Den Camp H."/>
            <person name="Overmann J."/>
            <person name="Amann R."/>
            <person name="Jetten M.S.M."/>
            <person name="Mascher T."/>
            <person name="Medema M.H."/>
            <person name="Devos D.P."/>
            <person name="Kaster A.-K."/>
            <person name="Ovreas L."/>
            <person name="Rohde M."/>
            <person name="Galperin M.Y."/>
            <person name="Jogler C."/>
        </authorList>
    </citation>
    <scope>NUCLEOTIDE SEQUENCE [LARGE SCALE GENOMIC DNA]</scope>
    <source>
        <strain evidence="6 7">Pan54</strain>
    </source>
</reference>
<dbReference type="PANTHER" id="PTHR42693:SF53">
    <property type="entry name" value="ENDO-4-O-SULFATASE"/>
    <property type="match status" value="1"/>
</dbReference>
<dbReference type="PANTHER" id="PTHR42693">
    <property type="entry name" value="ARYLSULFATASE FAMILY MEMBER"/>
    <property type="match status" value="1"/>
</dbReference>